<dbReference type="GO" id="GO:0009307">
    <property type="term" value="P:DNA restriction-modification system"/>
    <property type="evidence" value="ECO:0007669"/>
    <property type="project" value="InterPro"/>
</dbReference>
<accession>A0A553V3B4</accession>
<reference evidence="3" key="2">
    <citation type="submission" date="2019-07" db="EMBL/GenBank/DDBJ databases">
        <authorList>
            <person name="Papic B."/>
        </authorList>
    </citation>
    <scope>NUCLEOTIDE SEQUENCE [LARGE SCALE GENOMIC DNA]</scope>
    <source>
        <strain evidence="3">L8b</strain>
    </source>
</reference>
<reference evidence="3" key="1">
    <citation type="submission" date="2019-07" db="EMBL/GenBank/DDBJ databases">
        <title>Helicobacter labacensis sp. nov., Helicobacter mehlei sp. nov. and Helicobacter vulpis sp. nov., isolated from gastric mucosa of red fox (Vulpis vulpis).</title>
        <authorList>
            <person name="Kusar D."/>
            <person name="Gruntar I."/>
            <person name="Pate M."/>
            <person name="Zajc U."/>
            <person name="Ocepek M."/>
        </authorList>
    </citation>
    <scope>NUCLEOTIDE SEQUENCE [LARGE SCALE GENOMIC DNA]</scope>
    <source>
        <strain evidence="3">L8b</strain>
    </source>
</reference>
<feature type="region of interest" description="Disordered" evidence="1">
    <location>
        <begin position="24"/>
        <end position="52"/>
    </location>
</feature>
<protein>
    <submittedName>
        <fullName evidence="3">Restriction endonuclease</fullName>
    </submittedName>
</protein>
<dbReference type="InterPro" id="IPR011335">
    <property type="entry name" value="Restrct_endonuc-II-like"/>
</dbReference>
<proteinExistence type="predicted"/>
<dbReference type="InterPro" id="IPR007560">
    <property type="entry name" value="Restrct_endonuc_IV_Mrr"/>
</dbReference>
<dbReference type="SUPFAM" id="SSF52980">
    <property type="entry name" value="Restriction endonuclease-like"/>
    <property type="match status" value="2"/>
</dbReference>
<evidence type="ECO:0000256" key="1">
    <source>
        <dbReference type="SAM" id="MobiDB-lite"/>
    </source>
</evidence>
<evidence type="ECO:0000313" key="4">
    <source>
        <dbReference type="Proteomes" id="UP000319322"/>
    </source>
</evidence>
<dbReference type="GO" id="GO:0004519">
    <property type="term" value="F:endonuclease activity"/>
    <property type="evidence" value="ECO:0007669"/>
    <property type="project" value="UniProtKB-KW"/>
</dbReference>
<evidence type="ECO:0000259" key="2">
    <source>
        <dbReference type="Pfam" id="PF04471"/>
    </source>
</evidence>
<keyword evidence="3" id="KW-0540">Nuclease</keyword>
<feature type="compositionally biased region" description="Pro residues" evidence="1">
    <location>
        <begin position="24"/>
        <end position="45"/>
    </location>
</feature>
<dbReference type="GO" id="GO:0003677">
    <property type="term" value="F:DNA binding"/>
    <property type="evidence" value="ECO:0007669"/>
    <property type="project" value="InterPro"/>
</dbReference>
<comment type="caution">
    <text evidence="3">The sequence shown here is derived from an EMBL/GenBank/DDBJ whole genome shotgun (WGS) entry which is preliminary data.</text>
</comment>
<dbReference type="RefSeq" id="WP_120948193.1">
    <property type="nucleotide sequence ID" value="NZ_QXQP01000003.1"/>
</dbReference>
<dbReference type="Proteomes" id="UP000319322">
    <property type="component" value="Unassembled WGS sequence"/>
</dbReference>
<feature type="domain" description="Restriction endonuclease type IV Mrr" evidence="2">
    <location>
        <begin position="74"/>
        <end position="178"/>
    </location>
</feature>
<evidence type="ECO:0000313" key="3">
    <source>
        <dbReference type="EMBL" id="TSA86946.1"/>
    </source>
</evidence>
<dbReference type="EMBL" id="VKGC01000001">
    <property type="protein sequence ID" value="TSA86946.1"/>
    <property type="molecule type" value="Genomic_DNA"/>
</dbReference>
<sequence length="353" mass="41424">MTWLILAGIALVCVVVIQRFKAPPHTPSPTLQKPPPKQPSAPNPAPSDLHLFERENPHGFFDQNTKKVDENMKKGQEYENFIAQKYAQQGYELIFHRDLGKQDQKIDLILERDNAVIFIQCKNWNEKTGHRVGLDGVKAFLHSCDAKEKTEYAGKNCQRLLILSSPVLEKEAWQFIKEHTQDLRVDFKIIEHKEGVSMDYAKKYRDLVAGHYAAQGFNVKRYDESKSHPEKHLAFTRIDLILRKDKQIIFAQCRNWNPEGEHKMDAKYLEKFLEDCHGYQSHLYRDDFEHYKQCFFKNIVVINSPKLLAPDAFEFIKSQRDKKEHERVFYEVLEPSANMDKVSKCEIRRKNDF</sequence>
<gene>
    <name evidence="3" type="ORF">FNE76_00300</name>
</gene>
<keyword evidence="3" id="KW-0255">Endonuclease</keyword>
<keyword evidence="4" id="KW-1185">Reference proteome</keyword>
<keyword evidence="3" id="KW-0378">Hydrolase</keyword>
<name>A0A553V3B4_9HELI</name>
<dbReference type="Pfam" id="PF04471">
    <property type="entry name" value="Mrr_cat"/>
    <property type="match status" value="1"/>
</dbReference>
<dbReference type="AlphaFoldDB" id="A0A553V3B4"/>
<dbReference type="OrthoDB" id="5363706at2"/>
<organism evidence="3 4">
    <name type="scientific">Helicobacter mehlei</name>
    <dbReference type="NCBI Taxonomy" id="2316080"/>
    <lineage>
        <taxon>Bacteria</taxon>
        <taxon>Pseudomonadati</taxon>
        <taxon>Campylobacterota</taxon>
        <taxon>Epsilonproteobacteria</taxon>
        <taxon>Campylobacterales</taxon>
        <taxon>Helicobacteraceae</taxon>
        <taxon>Helicobacter</taxon>
    </lineage>
</organism>